<comment type="caution">
    <text evidence="2">The sequence shown here is derived from an EMBL/GenBank/DDBJ whole genome shotgun (WGS) entry which is preliminary data.</text>
</comment>
<proteinExistence type="predicted"/>
<keyword evidence="1" id="KW-1133">Transmembrane helix</keyword>
<feature type="transmembrane region" description="Helical" evidence="1">
    <location>
        <begin position="6"/>
        <end position="29"/>
    </location>
</feature>
<accession>A0ABV3P8Y4</accession>
<dbReference type="EMBL" id="JBFNQN010000010">
    <property type="protein sequence ID" value="MEW9266090.1"/>
    <property type="molecule type" value="Genomic_DNA"/>
</dbReference>
<dbReference type="RefSeq" id="WP_367639216.1">
    <property type="nucleotide sequence ID" value="NZ_JBFNQN010000010.1"/>
</dbReference>
<gene>
    <name evidence="2" type="ORF">AB1207_15160</name>
</gene>
<sequence length="110" mass="11431">MARSLSFLWVLPAVLLSAVVGYVLLLFSLFGVAALGGHLRWVSWALILGIPGALLTSMCLVGFLTGRVSAYWLAGVRVLRPVPAWAIGLLATLSAASAATALAAASLRLL</sequence>
<name>A0ABV3P8Y4_9ACTN</name>
<evidence type="ECO:0000256" key="1">
    <source>
        <dbReference type="SAM" id="Phobius"/>
    </source>
</evidence>
<evidence type="ECO:0000313" key="3">
    <source>
        <dbReference type="Proteomes" id="UP001555826"/>
    </source>
</evidence>
<dbReference type="Proteomes" id="UP001555826">
    <property type="component" value="Unassembled WGS sequence"/>
</dbReference>
<keyword evidence="3" id="KW-1185">Reference proteome</keyword>
<evidence type="ECO:0000313" key="2">
    <source>
        <dbReference type="EMBL" id="MEW9266090.1"/>
    </source>
</evidence>
<feature type="transmembrane region" description="Helical" evidence="1">
    <location>
        <begin position="41"/>
        <end position="64"/>
    </location>
</feature>
<protein>
    <submittedName>
        <fullName evidence="2">Uncharacterized protein</fullName>
    </submittedName>
</protein>
<keyword evidence="1" id="KW-0812">Transmembrane</keyword>
<keyword evidence="1" id="KW-0472">Membrane</keyword>
<reference evidence="2 3" key="1">
    <citation type="submission" date="2024-07" db="EMBL/GenBank/DDBJ databases">
        <authorList>
            <person name="Thanompreechachai J."/>
            <person name="Duangmal K."/>
        </authorList>
    </citation>
    <scope>NUCLEOTIDE SEQUENCE [LARGE SCALE GENOMIC DNA]</scope>
    <source>
        <strain evidence="2 3">KCTC 19886</strain>
    </source>
</reference>
<feature type="transmembrane region" description="Helical" evidence="1">
    <location>
        <begin position="84"/>
        <end position="107"/>
    </location>
</feature>
<organism evidence="2 3">
    <name type="scientific">Kineococcus endophyticus</name>
    <dbReference type="NCBI Taxonomy" id="1181883"/>
    <lineage>
        <taxon>Bacteria</taxon>
        <taxon>Bacillati</taxon>
        <taxon>Actinomycetota</taxon>
        <taxon>Actinomycetes</taxon>
        <taxon>Kineosporiales</taxon>
        <taxon>Kineosporiaceae</taxon>
        <taxon>Kineococcus</taxon>
    </lineage>
</organism>